<feature type="region of interest" description="Disordered" evidence="2">
    <location>
        <begin position="60"/>
        <end position="102"/>
    </location>
</feature>
<dbReference type="CDD" id="cd00047">
    <property type="entry name" value="PTPc"/>
    <property type="match status" value="1"/>
</dbReference>
<dbReference type="InterPro" id="IPR003595">
    <property type="entry name" value="Tyr_Pase_cat"/>
</dbReference>
<feature type="compositionally biased region" description="Low complexity" evidence="2">
    <location>
        <begin position="83"/>
        <end position="92"/>
    </location>
</feature>
<evidence type="ECO:0000256" key="1">
    <source>
        <dbReference type="ARBA" id="ARBA00009649"/>
    </source>
</evidence>
<dbReference type="PROSITE" id="PS50056">
    <property type="entry name" value="TYR_PHOSPHATASE_2"/>
    <property type="match status" value="1"/>
</dbReference>
<comment type="similarity">
    <text evidence="1">Belongs to the protein-tyrosine phosphatase family. Non-receptor class subfamily.</text>
</comment>
<dbReference type="EMBL" id="ML769387">
    <property type="protein sequence ID" value="KAE9409726.1"/>
    <property type="molecule type" value="Genomic_DNA"/>
</dbReference>
<feature type="compositionally biased region" description="Polar residues" evidence="2">
    <location>
        <begin position="60"/>
        <end position="82"/>
    </location>
</feature>
<sequence length="470" mass="51545">MKLSFETPSPSQPNPNPNCQMPNLPSWLQSIYNPTHIRSALVSLAEREDIRIGLRQVQSIPNRSTADNPQNHGYNHSESQPKSASPARSAAAENGNASSTDSYYSVYTGSLPENGHRNRYVDILPYDRTRVRVRAGEAEVQEGEYLNANWVREKFGGKWWIASQAPLRNTAYTFLSLILDKTEHPHNNYNSSSPRTIVQLTQNIEGGRRKAHPYFPDTVGQTIVLVPDDIDTIQSTSTRTNKFKLKVTLLNREKVPEACCVKSTVSVIRTASDDEGEEDTAASQSLSSHSSSSPPKPRTTFTHLLFYAWPDHSVPTPADRAALVEFIHLVDKVNRDALPDLNPNLNSDSDPPIIVNCSAGIGRTGSFVAMNSLLRYGGFLAGHGPAGSAGHNHGTENGSTSSPSPESDVSSMIPDSTPATTLMPPLPANLSRDLIAQEIDSLRDQRPGMVQRPEQAVLVYEVVAEVYGRR</sequence>
<dbReference type="PRINTS" id="PR00700">
    <property type="entry name" value="PRTYPHPHTASE"/>
</dbReference>
<feature type="domain" description="Tyrosine-protein phosphatase" evidence="3">
    <location>
        <begin position="108"/>
        <end position="466"/>
    </location>
</feature>
<dbReference type="SMART" id="SM00194">
    <property type="entry name" value="PTPc"/>
    <property type="match status" value="1"/>
</dbReference>
<dbReference type="SMART" id="SM00404">
    <property type="entry name" value="PTPc_motif"/>
    <property type="match status" value="1"/>
</dbReference>
<gene>
    <name evidence="5" type="ORF">BT96DRAFT_913230</name>
</gene>
<feature type="compositionally biased region" description="Low complexity" evidence="2">
    <location>
        <begin position="399"/>
        <end position="423"/>
    </location>
</feature>
<feature type="region of interest" description="Disordered" evidence="2">
    <location>
        <begin position="387"/>
        <end position="427"/>
    </location>
</feature>
<protein>
    <submittedName>
        <fullName evidence="5">Phosphatases II</fullName>
    </submittedName>
</protein>
<evidence type="ECO:0000313" key="5">
    <source>
        <dbReference type="EMBL" id="KAE9409726.1"/>
    </source>
</evidence>
<dbReference type="Pfam" id="PF00102">
    <property type="entry name" value="Y_phosphatase"/>
    <property type="match status" value="1"/>
</dbReference>
<evidence type="ECO:0000259" key="4">
    <source>
        <dbReference type="PROSITE" id="PS50056"/>
    </source>
</evidence>
<feature type="domain" description="Tyrosine specific protein phosphatases" evidence="4">
    <location>
        <begin position="324"/>
        <end position="457"/>
    </location>
</feature>
<dbReference type="InterPro" id="IPR029021">
    <property type="entry name" value="Prot-tyrosine_phosphatase-like"/>
</dbReference>
<dbReference type="AlphaFoldDB" id="A0A6A4IGK2"/>
<dbReference type="GO" id="GO:0004725">
    <property type="term" value="F:protein tyrosine phosphatase activity"/>
    <property type="evidence" value="ECO:0007669"/>
    <property type="project" value="InterPro"/>
</dbReference>
<evidence type="ECO:0000313" key="6">
    <source>
        <dbReference type="Proteomes" id="UP000799118"/>
    </source>
</evidence>
<dbReference type="SUPFAM" id="SSF52799">
    <property type="entry name" value="(Phosphotyrosine protein) phosphatases II"/>
    <property type="match status" value="1"/>
</dbReference>
<dbReference type="PANTHER" id="PTHR19134">
    <property type="entry name" value="RECEPTOR-TYPE TYROSINE-PROTEIN PHOSPHATASE"/>
    <property type="match status" value="1"/>
</dbReference>
<organism evidence="5 6">
    <name type="scientific">Gymnopus androsaceus JB14</name>
    <dbReference type="NCBI Taxonomy" id="1447944"/>
    <lineage>
        <taxon>Eukaryota</taxon>
        <taxon>Fungi</taxon>
        <taxon>Dikarya</taxon>
        <taxon>Basidiomycota</taxon>
        <taxon>Agaricomycotina</taxon>
        <taxon>Agaricomycetes</taxon>
        <taxon>Agaricomycetidae</taxon>
        <taxon>Agaricales</taxon>
        <taxon>Marasmiineae</taxon>
        <taxon>Omphalotaceae</taxon>
        <taxon>Gymnopus</taxon>
    </lineage>
</organism>
<dbReference type="Proteomes" id="UP000799118">
    <property type="component" value="Unassembled WGS sequence"/>
</dbReference>
<dbReference type="InterPro" id="IPR000387">
    <property type="entry name" value="Tyr_Pase_dom"/>
</dbReference>
<dbReference type="Gene3D" id="3.90.190.10">
    <property type="entry name" value="Protein tyrosine phosphatase superfamily"/>
    <property type="match status" value="1"/>
</dbReference>
<keyword evidence="6" id="KW-1185">Reference proteome</keyword>
<reference evidence="5" key="1">
    <citation type="journal article" date="2019" name="Environ. Microbiol.">
        <title>Fungal ecological strategies reflected in gene transcription - a case study of two litter decomposers.</title>
        <authorList>
            <person name="Barbi F."/>
            <person name="Kohler A."/>
            <person name="Barry K."/>
            <person name="Baskaran P."/>
            <person name="Daum C."/>
            <person name="Fauchery L."/>
            <person name="Ihrmark K."/>
            <person name="Kuo A."/>
            <person name="LaButti K."/>
            <person name="Lipzen A."/>
            <person name="Morin E."/>
            <person name="Grigoriev I.V."/>
            <person name="Henrissat B."/>
            <person name="Lindahl B."/>
            <person name="Martin F."/>
        </authorList>
    </citation>
    <scope>NUCLEOTIDE SEQUENCE</scope>
    <source>
        <strain evidence="5">JB14</strain>
    </source>
</reference>
<name>A0A6A4IGK2_9AGAR</name>
<dbReference type="PANTHER" id="PTHR19134:SF449">
    <property type="entry name" value="TYROSINE-PROTEIN PHOSPHATASE 1"/>
    <property type="match status" value="1"/>
</dbReference>
<evidence type="ECO:0000256" key="2">
    <source>
        <dbReference type="SAM" id="MobiDB-lite"/>
    </source>
</evidence>
<feature type="region of interest" description="Disordered" evidence="2">
    <location>
        <begin position="1"/>
        <end position="22"/>
    </location>
</feature>
<dbReference type="InterPro" id="IPR050348">
    <property type="entry name" value="Protein-Tyr_Phosphatase"/>
</dbReference>
<dbReference type="InterPro" id="IPR000242">
    <property type="entry name" value="PTP_cat"/>
</dbReference>
<dbReference type="OrthoDB" id="10253954at2759"/>
<dbReference type="PROSITE" id="PS50055">
    <property type="entry name" value="TYR_PHOSPHATASE_PTP"/>
    <property type="match status" value="1"/>
</dbReference>
<proteinExistence type="inferred from homology"/>
<evidence type="ECO:0000259" key="3">
    <source>
        <dbReference type="PROSITE" id="PS50055"/>
    </source>
</evidence>
<feature type="compositionally biased region" description="Low complexity" evidence="2">
    <location>
        <begin position="283"/>
        <end position="293"/>
    </location>
</feature>
<accession>A0A6A4IGK2</accession>
<feature type="region of interest" description="Disordered" evidence="2">
    <location>
        <begin position="271"/>
        <end position="296"/>
    </location>
</feature>